<dbReference type="GO" id="GO:0016020">
    <property type="term" value="C:membrane"/>
    <property type="evidence" value="ECO:0007669"/>
    <property type="project" value="UniProtKB-SubCell"/>
</dbReference>
<feature type="domain" description="Major facilitator superfamily (MFS) profile" evidence="9">
    <location>
        <begin position="63"/>
        <end position="518"/>
    </location>
</feature>
<dbReference type="PROSITE" id="PS50850">
    <property type="entry name" value="MFS"/>
    <property type="match status" value="1"/>
</dbReference>
<dbReference type="OrthoDB" id="4142200at2759"/>
<name>A0A8H7UTV5_9FUNG</name>
<keyword evidence="5 8" id="KW-1133">Transmembrane helix</keyword>
<dbReference type="CDD" id="cd17356">
    <property type="entry name" value="MFS_HXT"/>
    <property type="match status" value="1"/>
</dbReference>
<sequence length="564" mass="62822">MSYQGHEDHNHHDIANQDAVNNNKELKNYTSASSYNEMGDFPEGRPVKTGLGGFLKNPYVFLTCIFASIGGILFGYDQGVISGVQEMPDFVAKFPMNSSQTGLVVSFLELGAWAGSWIIGYFADKISRKYSIVLSTIVFLLGSGLQGGAQSIEMLLGSRFITGMAVGALSLLVPLYQSEIAPPEIRGSLISLQQLAVTFGILISFWIDYGFTNVQGEASWRAPLCIQIGFALILGFGIFFFPFSPRWLMGKGREDEALQVLSKLRRLPENHPLVLEEWKDIKATVEFDRHVERQMYPQYVDQGSKGRTMIEFMGYRDLFRKGIFNRLFIGCAIMFFQQFTGMNALIYYAPKIFQSVGLTGDSISLLATGVVGIINFVFTFPTVFLLDVIGRKTALMVASIVMAICMIVVAIVTALFQHDWPSHTAEGWVCVAFIYIFIANFAYAWGPIGWVIPAEIFPLRSRAKAMSVTTSANWMCNFIIGLIVPTMLENITYGTYIFFACFLILSFFFVWFFVPETKGRSLEDMDEIFGGQSAIHDAQIMNEVQNKINQTHGALGATKTEAVA</sequence>
<feature type="transmembrane region" description="Helical" evidence="8">
    <location>
        <begin position="155"/>
        <end position="176"/>
    </location>
</feature>
<evidence type="ECO:0000313" key="10">
    <source>
        <dbReference type="EMBL" id="KAG2191858.1"/>
    </source>
</evidence>
<feature type="transmembrane region" description="Helical" evidence="8">
    <location>
        <begin position="428"/>
        <end position="453"/>
    </location>
</feature>
<feature type="transmembrane region" description="Helical" evidence="8">
    <location>
        <begin position="188"/>
        <end position="207"/>
    </location>
</feature>
<evidence type="ECO:0000256" key="6">
    <source>
        <dbReference type="ARBA" id="ARBA00023136"/>
    </source>
</evidence>
<keyword evidence="4 8" id="KW-0812">Transmembrane</keyword>
<evidence type="ECO:0000256" key="5">
    <source>
        <dbReference type="ARBA" id="ARBA00022989"/>
    </source>
</evidence>
<evidence type="ECO:0000256" key="3">
    <source>
        <dbReference type="ARBA" id="ARBA00022448"/>
    </source>
</evidence>
<dbReference type="GO" id="GO:0005351">
    <property type="term" value="F:carbohydrate:proton symporter activity"/>
    <property type="evidence" value="ECO:0007669"/>
    <property type="project" value="TreeGrafter"/>
</dbReference>
<dbReference type="InterPro" id="IPR005829">
    <property type="entry name" value="Sugar_transporter_CS"/>
</dbReference>
<keyword evidence="11" id="KW-1185">Reference proteome</keyword>
<dbReference type="InterPro" id="IPR050360">
    <property type="entry name" value="MFS_Sugar_Transporters"/>
</dbReference>
<dbReference type="FunFam" id="1.20.1250.20:FF:000026">
    <property type="entry name" value="MFS quinate transporter QutD"/>
    <property type="match status" value="1"/>
</dbReference>
<evidence type="ECO:0000256" key="7">
    <source>
        <dbReference type="RuleBase" id="RU003346"/>
    </source>
</evidence>
<evidence type="ECO:0000259" key="9">
    <source>
        <dbReference type="PROSITE" id="PS50850"/>
    </source>
</evidence>
<proteinExistence type="inferred from homology"/>
<feature type="transmembrane region" description="Helical" evidence="8">
    <location>
        <begin position="362"/>
        <end position="386"/>
    </location>
</feature>
<dbReference type="AlphaFoldDB" id="A0A8H7UTV5"/>
<accession>A0A8H7UTV5</accession>
<comment type="subcellular location">
    <subcellularLocation>
        <location evidence="1">Membrane</location>
        <topology evidence="1">Multi-pass membrane protein</topology>
    </subcellularLocation>
</comment>
<dbReference type="PANTHER" id="PTHR48022">
    <property type="entry name" value="PLASTIDIC GLUCOSE TRANSPORTER 4"/>
    <property type="match status" value="1"/>
</dbReference>
<evidence type="ECO:0000256" key="8">
    <source>
        <dbReference type="SAM" id="Phobius"/>
    </source>
</evidence>
<dbReference type="InterPro" id="IPR036259">
    <property type="entry name" value="MFS_trans_sf"/>
</dbReference>
<comment type="similarity">
    <text evidence="2 7">Belongs to the major facilitator superfamily. Sugar transporter (TC 2.A.1.1) family.</text>
</comment>
<reference evidence="10" key="1">
    <citation type="submission" date="2020-12" db="EMBL/GenBank/DDBJ databases">
        <title>Metabolic potential, ecology and presence of endohyphal bacteria is reflected in genomic diversity of Mucoromycotina.</title>
        <authorList>
            <person name="Muszewska A."/>
            <person name="Okrasinska A."/>
            <person name="Steczkiewicz K."/>
            <person name="Drgas O."/>
            <person name="Orlowska M."/>
            <person name="Perlinska-Lenart U."/>
            <person name="Aleksandrzak-Piekarczyk T."/>
            <person name="Szatraj K."/>
            <person name="Zielenkiewicz U."/>
            <person name="Pilsyk S."/>
            <person name="Malc E."/>
            <person name="Mieczkowski P."/>
            <person name="Kruszewska J.S."/>
            <person name="Biernat P."/>
            <person name="Pawlowska J."/>
        </authorList>
    </citation>
    <scope>NUCLEOTIDE SEQUENCE</scope>
    <source>
        <strain evidence="10">CBS 226.32</strain>
    </source>
</reference>
<dbReference type="PANTHER" id="PTHR48022:SF2">
    <property type="entry name" value="PLASTIDIC GLUCOSE TRANSPORTER 4"/>
    <property type="match status" value="1"/>
</dbReference>
<feature type="transmembrane region" description="Helical" evidence="8">
    <location>
        <begin position="493"/>
        <end position="514"/>
    </location>
</feature>
<dbReference type="EMBL" id="JAEPRC010000780">
    <property type="protein sequence ID" value="KAG2191858.1"/>
    <property type="molecule type" value="Genomic_DNA"/>
</dbReference>
<dbReference type="InterPro" id="IPR005828">
    <property type="entry name" value="MFS_sugar_transport-like"/>
</dbReference>
<evidence type="ECO:0000256" key="1">
    <source>
        <dbReference type="ARBA" id="ARBA00004141"/>
    </source>
</evidence>
<feature type="transmembrane region" description="Helical" evidence="8">
    <location>
        <begin position="219"/>
        <end position="243"/>
    </location>
</feature>
<dbReference type="Pfam" id="PF00083">
    <property type="entry name" value="Sugar_tr"/>
    <property type="match status" value="1"/>
</dbReference>
<dbReference type="InterPro" id="IPR020846">
    <property type="entry name" value="MFS_dom"/>
</dbReference>
<dbReference type="Gene3D" id="1.20.1250.20">
    <property type="entry name" value="MFS general substrate transporter like domains"/>
    <property type="match status" value="1"/>
</dbReference>
<keyword evidence="3 7" id="KW-0813">Transport</keyword>
<dbReference type="SUPFAM" id="SSF103473">
    <property type="entry name" value="MFS general substrate transporter"/>
    <property type="match status" value="1"/>
</dbReference>
<feature type="transmembrane region" description="Helical" evidence="8">
    <location>
        <begin position="101"/>
        <end position="123"/>
    </location>
</feature>
<feature type="transmembrane region" description="Helical" evidence="8">
    <location>
        <begin position="465"/>
        <end position="487"/>
    </location>
</feature>
<comment type="caution">
    <text evidence="10">The sequence shown here is derived from an EMBL/GenBank/DDBJ whole genome shotgun (WGS) entry which is preliminary data.</text>
</comment>
<keyword evidence="6 8" id="KW-0472">Membrane</keyword>
<feature type="transmembrane region" description="Helical" evidence="8">
    <location>
        <begin position="59"/>
        <end position="81"/>
    </location>
</feature>
<dbReference type="PROSITE" id="PS00217">
    <property type="entry name" value="SUGAR_TRANSPORT_2"/>
    <property type="match status" value="1"/>
</dbReference>
<feature type="transmembrane region" description="Helical" evidence="8">
    <location>
        <begin position="327"/>
        <end position="350"/>
    </location>
</feature>
<protein>
    <recommendedName>
        <fullName evidence="9">Major facilitator superfamily (MFS) profile domain-containing protein</fullName>
    </recommendedName>
</protein>
<dbReference type="PROSITE" id="PS00216">
    <property type="entry name" value="SUGAR_TRANSPORT_1"/>
    <property type="match status" value="1"/>
</dbReference>
<evidence type="ECO:0000256" key="4">
    <source>
        <dbReference type="ARBA" id="ARBA00022692"/>
    </source>
</evidence>
<dbReference type="PRINTS" id="PR00171">
    <property type="entry name" value="SUGRTRNSPORT"/>
</dbReference>
<dbReference type="NCBIfam" id="TIGR00879">
    <property type="entry name" value="SP"/>
    <property type="match status" value="1"/>
</dbReference>
<dbReference type="Proteomes" id="UP000650833">
    <property type="component" value="Unassembled WGS sequence"/>
</dbReference>
<evidence type="ECO:0000256" key="2">
    <source>
        <dbReference type="ARBA" id="ARBA00010992"/>
    </source>
</evidence>
<feature type="transmembrane region" description="Helical" evidence="8">
    <location>
        <begin position="393"/>
        <end position="416"/>
    </location>
</feature>
<dbReference type="InterPro" id="IPR003663">
    <property type="entry name" value="Sugar/inositol_transpt"/>
</dbReference>
<feature type="transmembrane region" description="Helical" evidence="8">
    <location>
        <begin position="130"/>
        <end position="149"/>
    </location>
</feature>
<organism evidence="10 11">
    <name type="scientific">Mucor plumbeus</name>
    <dbReference type="NCBI Taxonomy" id="97098"/>
    <lineage>
        <taxon>Eukaryota</taxon>
        <taxon>Fungi</taxon>
        <taxon>Fungi incertae sedis</taxon>
        <taxon>Mucoromycota</taxon>
        <taxon>Mucoromycotina</taxon>
        <taxon>Mucoromycetes</taxon>
        <taxon>Mucorales</taxon>
        <taxon>Mucorineae</taxon>
        <taxon>Mucoraceae</taxon>
        <taxon>Mucor</taxon>
    </lineage>
</organism>
<gene>
    <name evidence="10" type="ORF">INT46_006684</name>
</gene>
<evidence type="ECO:0000313" key="11">
    <source>
        <dbReference type="Proteomes" id="UP000650833"/>
    </source>
</evidence>